<dbReference type="PROSITE" id="PS01331">
    <property type="entry name" value="THYMIDYLATE_KINASE"/>
    <property type="match status" value="1"/>
</dbReference>
<evidence type="ECO:0000256" key="4">
    <source>
        <dbReference type="ARBA" id="ARBA00022741"/>
    </source>
</evidence>
<evidence type="ECO:0000259" key="9">
    <source>
        <dbReference type="Pfam" id="PF02223"/>
    </source>
</evidence>
<keyword evidence="2 8" id="KW-0808">Transferase</keyword>
<comment type="similarity">
    <text evidence="1 8">Belongs to the thymidylate kinase family.</text>
</comment>
<organism evidence="10 11">
    <name type="scientific">Candidatus Marsarchaeota G1 archaeon BE_D</name>
    <dbReference type="NCBI Taxonomy" id="1978156"/>
    <lineage>
        <taxon>Archaea</taxon>
        <taxon>Candidatus Marsarchaeota</taxon>
        <taxon>Candidatus Marsarchaeota group 1</taxon>
    </lineage>
</organism>
<dbReference type="Proteomes" id="UP000240569">
    <property type="component" value="Unassembled WGS sequence"/>
</dbReference>
<evidence type="ECO:0000256" key="3">
    <source>
        <dbReference type="ARBA" id="ARBA00022727"/>
    </source>
</evidence>
<dbReference type="GO" id="GO:0006227">
    <property type="term" value="P:dUDP biosynthetic process"/>
    <property type="evidence" value="ECO:0007669"/>
    <property type="project" value="TreeGrafter"/>
</dbReference>
<sequence length="195" mass="21822">MATLIVFEGIDGSGKTTQGKLLSENLKSLGLKVQLSSEPTDGPVGTLIKQKILREGSISLPLSNALLFAADRALHLKDINLTEKNFIYILDRYFYSSLAYQGACGVPLSYIEFINSFAPKPDLVFLLDIDPAIGLSRLKQFDKFENLSYLNKVRKLYLYLANKYNMIVFDATEKSEVLAKKIFDVVKKKLGINCK</sequence>
<dbReference type="GO" id="GO:0006235">
    <property type="term" value="P:dTTP biosynthetic process"/>
    <property type="evidence" value="ECO:0007669"/>
    <property type="project" value="UniProtKB-UniRule"/>
</dbReference>
<keyword evidence="3 8" id="KW-0545">Nucleotide biosynthesis</keyword>
<evidence type="ECO:0000256" key="1">
    <source>
        <dbReference type="ARBA" id="ARBA00009776"/>
    </source>
</evidence>
<reference evidence="10 11" key="1">
    <citation type="submission" date="2017-04" db="EMBL/GenBank/DDBJ databases">
        <title>Novel microbial lineages endemic to geothermal iron-oxide mats fill important gaps in the evolutionary history of Archaea.</title>
        <authorList>
            <person name="Jay Z.J."/>
            <person name="Beam J.P."/>
            <person name="Dlakic M."/>
            <person name="Rusch D.B."/>
            <person name="Kozubal M.A."/>
            <person name="Inskeep W.P."/>
        </authorList>
    </citation>
    <scope>NUCLEOTIDE SEQUENCE [LARGE SCALE GENOMIC DNA]</scope>
    <source>
        <strain evidence="10">BE_D</strain>
    </source>
</reference>
<dbReference type="GO" id="GO:0004798">
    <property type="term" value="F:dTMP kinase activity"/>
    <property type="evidence" value="ECO:0007669"/>
    <property type="project" value="UniProtKB-UniRule"/>
</dbReference>
<keyword evidence="5 8" id="KW-0418">Kinase</keyword>
<evidence type="ECO:0000256" key="7">
    <source>
        <dbReference type="ARBA" id="ARBA00048743"/>
    </source>
</evidence>
<dbReference type="InterPro" id="IPR039430">
    <property type="entry name" value="Thymidylate_kin-like_dom"/>
</dbReference>
<feature type="binding site" evidence="8">
    <location>
        <begin position="9"/>
        <end position="16"/>
    </location>
    <ligand>
        <name>ATP</name>
        <dbReference type="ChEBI" id="CHEBI:30616"/>
    </ligand>
</feature>
<comment type="caution">
    <text evidence="10">The sequence shown here is derived from an EMBL/GenBank/DDBJ whole genome shotgun (WGS) entry which is preliminary data.</text>
</comment>
<dbReference type="HAMAP" id="MF_00165">
    <property type="entry name" value="Thymidylate_kinase"/>
    <property type="match status" value="1"/>
</dbReference>
<keyword evidence="4 8" id="KW-0547">Nucleotide-binding</keyword>
<feature type="domain" description="Thymidylate kinase-like" evidence="9">
    <location>
        <begin position="7"/>
        <end position="182"/>
    </location>
</feature>
<evidence type="ECO:0000313" key="10">
    <source>
        <dbReference type="EMBL" id="PSN86875.1"/>
    </source>
</evidence>
<name>A0A2R6AKI5_9ARCH</name>
<dbReference type="EMBL" id="NEXD01000001">
    <property type="protein sequence ID" value="PSN86875.1"/>
    <property type="molecule type" value="Genomic_DNA"/>
</dbReference>
<dbReference type="SUPFAM" id="SSF52540">
    <property type="entry name" value="P-loop containing nucleoside triphosphate hydrolases"/>
    <property type="match status" value="1"/>
</dbReference>
<accession>A0A2R6AKI5</accession>
<evidence type="ECO:0000313" key="11">
    <source>
        <dbReference type="Proteomes" id="UP000240569"/>
    </source>
</evidence>
<dbReference type="PANTHER" id="PTHR10344:SF4">
    <property type="entry name" value="UMP-CMP KINASE 2, MITOCHONDRIAL"/>
    <property type="match status" value="1"/>
</dbReference>
<dbReference type="AlphaFoldDB" id="A0A2R6AKI5"/>
<dbReference type="InterPro" id="IPR027417">
    <property type="entry name" value="P-loop_NTPase"/>
</dbReference>
<dbReference type="Pfam" id="PF02223">
    <property type="entry name" value="Thymidylate_kin"/>
    <property type="match status" value="1"/>
</dbReference>
<keyword evidence="6 8" id="KW-0067">ATP-binding</keyword>
<proteinExistence type="inferred from homology"/>
<protein>
    <recommendedName>
        <fullName evidence="8">Probable thymidylate kinase</fullName>
        <ecNumber evidence="8">2.7.4.9</ecNumber>
    </recommendedName>
    <alternativeName>
        <fullName evidence="8">dTMP kinase</fullName>
    </alternativeName>
</protein>
<evidence type="ECO:0000256" key="6">
    <source>
        <dbReference type="ARBA" id="ARBA00022840"/>
    </source>
</evidence>
<evidence type="ECO:0000256" key="5">
    <source>
        <dbReference type="ARBA" id="ARBA00022777"/>
    </source>
</evidence>
<evidence type="ECO:0000256" key="2">
    <source>
        <dbReference type="ARBA" id="ARBA00022679"/>
    </source>
</evidence>
<dbReference type="EC" id="2.7.4.9" evidence="8"/>
<comment type="catalytic activity">
    <reaction evidence="7 8">
        <text>dTMP + ATP = dTDP + ADP</text>
        <dbReference type="Rhea" id="RHEA:13517"/>
        <dbReference type="ChEBI" id="CHEBI:30616"/>
        <dbReference type="ChEBI" id="CHEBI:58369"/>
        <dbReference type="ChEBI" id="CHEBI:63528"/>
        <dbReference type="ChEBI" id="CHEBI:456216"/>
        <dbReference type="EC" id="2.7.4.9"/>
    </reaction>
</comment>
<dbReference type="CDD" id="cd01672">
    <property type="entry name" value="TMPK"/>
    <property type="match status" value="1"/>
</dbReference>
<dbReference type="InterPro" id="IPR018094">
    <property type="entry name" value="Thymidylate_kinase"/>
</dbReference>
<dbReference type="GO" id="GO:0005737">
    <property type="term" value="C:cytoplasm"/>
    <property type="evidence" value="ECO:0007669"/>
    <property type="project" value="TreeGrafter"/>
</dbReference>
<dbReference type="Gene3D" id="3.40.50.300">
    <property type="entry name" value="P-loop containing nucleotide triphosphate hydrolases"/>
    <property type="match status" value="1"/>
</dbReference>
<dbReference type="PANTHER" id="PTHR10344">
    <property type="entry name" value="THYMIDYLATE KINASE"/>
    <property type="match status" value="1"/>
</dbReference>
<dbReference type="GO" id="GO:0006233">
    <property type="term" value="P:dTDP biosynthetic process"/>
    <property type="evidence" value="ECO:0007669"/>
    <property type="project" value="InterPro"/>
</dbReference>
<dbReference type="GO" id="GO:0005524">
    <property type="term" value="F:ATP binding"/>
    <property type="evidence" value="ECO:0007669"/>
    <property type="project" value="UniProtKB-UniRule"/>
</dbReference>
<gene>
    <name evidence="8" type="primary">tmk</name>
    <name evidence="10" type="ORF">B9Q02_00255</name>
</gene>
<dbReference type="NCBIfam" id="TIGR00041">
    <property type="entry name" value="DTMP_kinase"/>
    <property type="match status" value="1"/>
</dbReference>
<dbReference type="InterPro" id="IPR018095">
    <property type="entry name" value="Thymidylate_kin_CS"/>
</dbReference>
<evidence type="ECO:0000256" key="8">
    <source>
        <dbReference type="HAMAP-Rule" id="MF_00165"/>
    </source>
</evidence>